<keyword evidence="8" id="KW-1185">Reference proteome</keyword>
<dbReference type="InterPro" id="IPR011004">
    <property type="entry name" value="Trimer_LpxA-like_sf"/>
</dbReference>
<protein>
    <recommendedName>
        <fullName evidence="9">UDP-3-O-(3-hydroxymyristoyl)glucosamine N-acyltransferase</fullName>
    </recommendedName>
</protein>
<dbReference type="PANTHER" id="PTHR43378">
    <property type="entry name" value="UDP-3-O-ACYLGLUCOSAMINE N-ACYLTRANSFERASE"/>
    <property type="match status" value="1"/>
</dbReference>
<dbReference type="InterPro" id="IPR007691">
    <property type="entry name" value="LpxD"/>
</dbReference>
<evidence type="ECO:0000256" key="3">
    <source>
        <dbReference type="ARBA" id="ARBA00022679"/>
    </source>
</evidence>
<evidence type="ECO:0000256" key="1">
    <source>
        <dbReference type="ARBA" id="ARBA00022516"/>
    </source>
</evidence>
<dbReference type="EMBL" id="CP091430">
    <property type="protein sequence ID" value="UVI28630.1"/>
    <property type="molecule type" value="Genomic_DNA"/>
</dbReference>
<evidence type="ECO:0000256" key="2">
    <source>
        <dbReference type="ARBA" id="ARBA00022556"/>
    </source>
</evidence>
<dbReference type="Gene3D" id="3.40.1390.10">
    <property type="entry name" value="MurE/MurF, N-terminal domain"/>
    <property type="match status" value="1"/>
</dbReference>
<keyword evidence="4" id="KW-0677">Repeat</keyword>
<dbReference type="Pfam" id="PF14602">
    <property type="entry name" value="Hexapep_2"/>
    <property type="match status" value="1"/>
</dbReference>
<dbReference type="InterPro" id="IPR001451">
    <property type="entry name" value="Hexapep"/>
</dbReference>
<keyword evidence="5" id="KW-0443">Lipid metabolism</keyword>
<sequence length="309" mass="33002">MAISFKLSDLLRFLQEMGIPYDVAGDAVETDREITGFSSIYDTRPNTLSWMKSQSLDWSVIRASVIICSANAELPTNTNMIFIAVEHPRNAFALALRAYYPKRTYAGIAETAIIGENCVIGKHVYIGHHAVLGNNVKIGGHTLIHSGVTIHDHVTIGCHCIIHSGVVIGTEGFGYERDPQGIAFKMPHIGGVIIEDGVEIGSNSCVARGVLSDTIIRRNSKIGNLTHISHNVCVGENAMITHLAHIGGKLIIGDDCWIAPGSVYKQGLTIGKGSVTGLGAVVIRDVPPFDTVAGVPAKSLKQQSGSKEG</sequence>
<keyword evidence="3" id="KW-0808">Transferase</keyword>
<accession>A0ABY5S732</accession>
<reference evidence="7" key="1">
    <citation type="submission" date="2022-01" db="EMBL/GenBank/DDBJ databases">
        <title>Paenibacillus spongiae sp. nov., isolated from marine sponge.</title>
        <authorList>
            <person name="Li Z."/>
            <person name="Zhang M."/>
        </authorList>
    </citation>
    <scope>NUCLEOTIDE SEQUENCE</scope>
    <source>
        <strain evidence="7">PHS-Z3</strain>
    </source>
</reference>
<proteinExistence type="predicted"/>
<gene>
    <name evidence="7" type="ORF">L1F29_24740</name>
</gene>
<evidence type="ECO:0000256" key="6">
    <source>
        <dbReference type="ARBA" id="ARBA00023315"/>
    </source>
</evidence>
<dbReference type="Gene3D" id="2.160.10.10">
    <property type="entry name" value="Hexapeptide repeat proteins"/>
    <property type="match status" value="1"/>
</dbReference>
<dbReference type="RefSeq" id="WP_258384718.1">
    <property type="nucleotide sequence ID" value="NZ_CP091430.1"/>
</dbReference>
<dbReference type="PROSITE" id="PS00101">
    <property type="entry name" value="HEXAPEP_TRANSFERASES"/>
    <property type="match status" value="1"/>
</dbReference>
<dbReference type="Proteomes" id="UP001057877">
    <property type="component" value="Chromosome"/>
</dbReference>
<keyword evidence="1" id="KW-0444">Lipid biosynthesis</keyword>
<dbReference type="CDD" id="cd03352">
    <property type="entry name" value="LbH_LpxD"/>
    <property type="match status" value="1"/>
</dbReference>
<dbReference type="PANTHER" id="PTHR43378:SF2">
    <property type="entry name" value="UDP-3-O-ACYLGLUCOSAMINE N-ACYLTRANSFERASE 1, MITOCHONDRIAL-RELATED"/>
    <property type="match status" value="1"/>
</dbReference>
<dbReference type="SUPFAM" id="SSF51161">
    <property type="entry name" value="Trimeric LpxA-like enzymes"/>
    <property type="match status" value="1"/>
</dbReference>
<evidence type="ECO:0008006" key="9">
    <source>
        <dbReference type="Google" id="ProtNLM"/>
    </source>
</evidence>
<keyword evidence="2" id="KW-0441">Lipid A biosynthesis</keyword>
<evidence type="ECO:0000313" key="7">
    <source>
        <dbReference type="EMBL" id="UVI28630.1"/>
    </source>
</evidence>
<name>A0ABY5S732_9BACL</name>
<evidence type="ECO:0000313" key="8">
    <source>
        <dbReference type="Proteomes" id="UP001057877"/>
    </source>
</evidence>
<dbReference type="InterPro" id="IPR018357">
    <property type="entry name" value="Hexapep_transf_CS"/>
</dbReference>
<keyword evidence="6" id="KW-0012">Acyltransferase</keyword>
<dbReference type="Pfam" id="PF00132">
    <property type="entry name" value="Hexapep"/>
    <property type="match status" value="1"/>
</dbReference>
<organism evidence="7 8">
    <name type="scientific">Paenibacillus spongiae</name>
    <dbReference type="NCBI Taxonomy" id="2909671"/>
    <lineage>
        <taxon>Bacteria</taxon>
        <taxon>Bacillati</taxon>
        <taxon>Bacillota</taxon>
        <taxon>Bacilli</taxon>
        <taxon>Bacillales</taxon>
        <taxon>Paenibacillaceae</taxon>
        <taxon>Paenibacillus</taxon>
    </lineage>
</organism>
<evidence type="ECO:0000256" key="4">
    <source>
        <dbReference type="ARBA" id="ARBA00022737"/>
    </source>
</evidence>
<evidence type="ECO:0000256" key="5">
    <source>
        <dbReference type="ARBA" id="ARBA00023098"/>
    </source>
</evidence>